<keyword evidence="5" id="KW-1133">Transmembrane helix</keyword>
<dbReference type="InterPro" id="IPR003856">
    <property type="entry name" value="LPS_length_determ_N"/>
</dbReference>
<dbReference type="EMBL" id="CP013652">
    <property type="protein sequence ID" value="ALS20714.1"/>
    <property type="molecule type" value="Genomic_DNA"/>
</dbReference>
<dbReference type="KEGG" id="pnp:IJ22_03250"/>
<evidence type="ECO:0000256" key="1">
    <source>
        <dbReference type="ARBA" id="ARBA00004651"/>
    </source>
</evidence>
<dbReference type="Proteomes" id="UP000061660">
    <property type="component" value="Chromosome"/>
</dbReference>
<accession>A0A0U2W5L3</accession>
<dbReference type="Pfam" id="PF02706">
    <property type="entry name" value="Wzz"/>
    <property type="match status" value="1"/>
</dbReference>
<keyword evidence="3" id="KW-1003">Cell membrane</keyword>
<reference evidence="7 8" key="2">
    <citation type="journal article" date="2016" name="Genome Announc.">
        <title>Complete Genome Sequences of Two Interactive Moderate Thermophiles, Paenibacillus napthalenovorans 32O-Y and Paenibacillus sp. 32O-W.</title>
        <authorList>
            <person name="Butler R.R.III."/>
            <person name="Wang J."/>
            <person name="Stark B.C."/>
            <person name="Pombert J.F."/>
        </authorList>
    </citation>
    <scope>NUCLEOTIDE SEQUENCE [LARGE SCALE GENOMIC DNA]</scope>
    <source>
        <strain evidence="7 8">32O-Y</strain>
    </source>
</reference>
<evidence type="ECO:0000256" key="3">
    <source>
        <dbReference type="ARBA" id="ARBA00022475"/>
    </source>
</evidence>
<dbReference type="RefSeq" id="WP_054817084.1">
    <property type="nucleotide sequence ID" value="NZ_BJCS01000002.1"/>
</dbReference>
<keyword evidence="8" id="KW-1185">Reference proteome</keyword>
<dbReference type="PANTHER" id="PTHR32309:SF13">
    <property type="entry name" value="FERRIC ENTEROBACTIN TRANSPORT PROTEIN FEPE"/>
    <property type="match status" value="1"/>
</dbReference>
<name>A0A0U2W5L3_9BACL</name>
<dbReference type="OrthoDB" id="2360475at2"/>
<evidence type="ECO:0000256" key="5">
    <source>
        <dbReference type="ARBA" id="ARBA00022989"/>
    </source>
</evidence>
<keyword evidence="6" id="KW-0472">Membrane</keyword>
<evidence type="ECO:0000313" key="7">
    <source>
        <dbReference type="EMBL" id="ALS20714.1"/>
    </source>
</evidence>
<reference evidence="8" key="1">
    <citation type="submission" date="2015-12" db="EMBL/GenBank/DDBJ databases">
        <title>Complete genome sequences of two moderately thermophilic Paenibacillus species.</title>
        <authorList>
            <person name="Butler R.III."/>
            <person name="Wang J."/>
            <person name="Stark B.C."/>
            <person name="Pombert J.-F."/>
        </authorList>
    </citation>
    <scope>NUCLEOTIDE SEQUENCE [LARGE SCALE GENOMIC DNA]</scope>
    <source>
        <strain evidence="8">32O-Y</strain>
    </source>
</reference>
<evidence type="ECO:0000256" key="6">
    <source>
        <dbReference type="ARBA" id="ARBA00023136"/>
    </source>
</evidence>
<protein>
    <submittedName>
        <fullName evidence="7">LPS biosynthesis protein</fullName>
    </submittedName>
</protein>
<dbReference type="PANTHER" id="PTHR32309">
    <property type="entry name" value="TYROSINE-PROTEIN KINASE"/>
    <property type="match status" value="1"/>
</dbReference>
<evidence type="ECO:0000256" key="4">
    <source>
        <dbReference type="ARBA" id="ARBA00022692"/>
    </source>
</evidence>
<proteinExistence type="inferred from homology"/>
<gene>
    <name evidence="7" type="ORF">IJ22_03250</name>
</gene>
<dbReference type="InterPro" id="IPR050445">
    <property type="entry name" value="Bact_polysacc_biosynth/exp"/>
</dbReference>
<evidence type="ECO:0000313" key="8">
    <source>
        <dbReference type="Proteomes" id="UP000061660"/>
    </source>
</evidence>
<dbReference type="PROSITE" id="PS51257">
    <property type="entry name" value="PROKAR_LIPOPROTEIN"/>
    <property type="match status" value="1"/>
</dbReference>
<comment type="subcellular location">
    <subcellularLocation>
        <location evidence="1">Cell membrane</location>
        <topology evidence="1">Multi-pass membrane protein</topology>
    </subcellularLocation>
</comment>
<organism evidence="7 8">
    <name type="scientific">Paenibacillus naphthalenovorans</name>
    <dbReference type="NCBI Taxonomy" id="162209"/>
    <lineage>
        <taxon>Bacteria</taxon>
        <taxon>Bacillati</taxon>
        <taxon>Bacillota</taxon>
        <taxon>Bacilli</taxon>
        <taxon>Bacillales</taxon>
        <taxon>Paenibacillaceae</taxon>
        <taxon>Paenibacillus</taxon>
    </lineage>
</organism>
<dbReference type="PATRIC" id="fig|162209.4.peg.345"/>
<sequence length="252" mass="28494">MELELKEYFNIIKKRIWMLVVIVLVSCITTGIVSYYYLKPVYSASTKLIVNKSNEISGLDTLTTDLVRSNIMLVNTYKEIMKTPAILDYVAADYPELEMTTEQLINKIKVSSVNDTQVITVSAEDYSHAKAVMIVNAVSEVFKSQIPQIMKVDNVMILNAAKQVEHPVPVKPQPELNLVIAFVVSLMAAIGLIFLLEYLDDTIKTEADVQNYLQLPVLVTINKFHKDEFKNNKIDESLNQQQVGEKSYANLN</sequence>
<keyword evidence="4" id="KW-0812">Transmembrane</keyword>
<dbReference type="STRING" id="162209.IJ22_03250"/>
<dbReference type="GO" id="GO:0004713">
    <property type="term" value="F:protein tyrosine kinase activity"/>
    <property type="evidence" value="ECO:0007669"/>
    <property type="project" value="TreeGrafter"/>
</dbReference>
<evidence type="ECO:0000256" key="2">
    <source>
        <dbReference type="ARBA" id="ARBA00006683"/>
    </source>
</evidence>
<comment type="similarity">
    <text evidence="2">Belongs to the CpsC/CapA family.</text>
</comment>
<dbReference type="GO" id="GO:0005886">
    <property type="term" value="C:plasma membrane"/>
    <property type="evidence" value="ECO:0007669"/>
    <property type="project" value="UniProtKB-SubCell"/>
</dbReference>
<dbReference type="AlphaFoldDB" id="A0A0U2W5L3"/>